<dbReference type="Proteomes" id="UP000016930">
    <property type="component" value="Unassembled WGS sequence"/>
</dbReference>
<keyword evidence="2" id="KW-1185">Reference proteome</keyword>
<evidence type="ECO:0000313" key="1">
    <source>
        <dbReference type="EMBL" id="EMD36263.1"/>
    </source>
</evidence>
<name>M2QGT9_CERS8</name>
<dbReference type="HOGENOM" id="CLU_1855032_0_0_1"/>
<organism evidence="1 2">
    <name type="scientific">Ceriporiopsis subvermispora (strain B)</name>
    <name type="common">White-rot fungus</name>
    <name type="synonym">Gelatoporia subvermispora</name>
    <dbReference type="NCBI Taxonomy" id="914234"/>
    <lineage>
        <taxon>Eukaryota</taxon>
        <taxon>Fungi</taxon>
        <taxon>Dikarya</taxon>
        <taxon>Basidiomycota</taxon>
        <taxon>Agaricomycotina</taxon>
        <taxon>Agaricomycetes</taxon>
        <taxon>Polyporales</taxon>
        <taxon>Gelatoporiaceae</taxon>
        <taxon>Gelatoporia</taxon>
    </lineage>
</organism>
<gene>
    <name evidence="1" type="ORF">CERSUDRAFT_115219</name>
</gene>
<dbReference type="EMBL" id="KB445798">
    <property type="protein sequence ID" value="EMD36263.1"/>
    <property type="molecule type" value="Genomic_DNA"/>
</dbReference>
<sequence length="138" mass="15189">MACKCCDEPPRLDMASPRREIYQPAPITRCTNDISGWGPCNQMFVNAHLGNYGYIDCRAPARFVRIGNVFEKMKADGDSASPSIRMRWKASCRPSDWPNALSGRYSLRTSLARSSHQGFHPGIASGPTGLPKVSSLLT</sequence>
<reference evidence="1 2" key="1">
    <citation type="journal article" date="2012" name="Proc. Natl. Acad. Sci. U.S.A.">
        <title>Comparative genomics of Ceriporiopsis subvermispora and Phanerochaete chrysosporium provide insight into selective ligninolysis.</title>
        <authorList>
            <person name="Fernandez-Fueyo E."/>
            <person name="Ruiz-Duenas F.J."/>
            <person name="Ferreira P."/>
            <person name="Floudas D."/>
            <person name="Hibbett D.S."/>
            <person name="Canessa P."/>
            <person name="Larrondo L.F."/>
            <person name="James T.Y."/>
            <person name="Seelenfreund D."/>
            <person name="Lobos S."/>
            <person name="Polanco R."/>
            <person name="Tello M."/>
            <person name="Honda Y."/>
            <person name="Watanabe T."/>
            <person name="Watanabe T."/>
            <person name="Ryu J.S."/>
            <person name="Kubicek C.P."/>
            <person name="Schmoll M."/>
            <person name="Gaskell J."/>
            <person name="Hammel K.E."/>
            <person name="St John F.J."/>
            <person name="Vanden Wymelenberg A."/>
            <person name="Sabat G."/>
            <person name="Splinter BonDurant S."/>
            <person name="Syed K."/>
            <person name="Yadav J.S."/>
            <person name="Doddapaneni H."/>
            <person name="Subramanian V."/>
            <person name="Lavin J.L."/>
            <person name="Oguiza J.A."/>
            <person name="Perez G."/>
            <person name="Pisabarro A.G."/>
            <person name="Ramirez L."/>
            <person name="Santoyo F."/>
            <person name="Master E."/>
            <person name="Coutinho P.M."/>
            <person name="Henrissat B."/>
            <person name="Lombard V."/>
            <person name="Magnuson J.K."/>
            <person name="Kuees U."/>
            <person name="Hori C."/>
            <person name="Igarashi K."/>
            <person name="Samejima M."/>
            <person name="Held B.W."/>
            <person name="Barry K.W."/>
            <person name="LaButti K.M."/>
            <person name="Lapidus A."/>
            <person name="Lindquist E.A."/>
            <person name="Lucas S.M."/>
            <person name="Riley R."/>
            <person name="Salamov A.A."/>
            <person name="Hoffmeister D."/>
            <person name="Schwenk D."/>
            <person name="Hadar Y."/>
            <person name="Yarden O."/>
            <person name="de Vries R.P."/>
            <person name="Wiebenga A."/>
            <person name="Stenlid J."/>
            <person name="Eastwood D."/>
            <person name="Grigoriev I.V."/>
            <person name="Berka R.M."/>
            <person name="Blanchette R.A."/>
            <person name="Kersten P."/>
            <person name="Martinez A.T."/>
            <person name="Vicuna R."/>
            <person name="Cullen D."/>
        </authorList>
    </citation>
    <scope>NUCLEOTIDE SEQUENCE [LARGE SCALE GENOMIC DNA]</scope>
    <source>
        <strain evidence="1 2">B</strain>
    </source>
</reference>
<accession>M2QGT9</accession>
<proteinExistence type="predicted"/>
<dbReference type="AlphaFoldDB" id="M2QGT9"/>
<evidence type="ECO:0000313" key="2">
    <source>
        <dbReference type="Proteomes" id="UP000016930"/>
    </source>
</evidence>
<protein>
    <submittedName>
        <fullName evidence="1">Uncharacterized protein</fullName>
    </submittedName>
</protein>